<evidence type="ECO:0000313" key="3">
    <source>
        <dbReference type="Proteomes" id="UP001139384"/>
    </source>
</evidence>
<dbReference type="Pfam" id="PF07728">
    <property type="entry name" value="AAA_5"/>
    <property type="match status" value="1"/>
</dbReference>
<sequence length="329" mass="36583">MSDWLIYRGTGEPHDGIADLPEPPPWRVFYGDEPTPFDRDHDYGLSARWPLRAAAYQADRHAVEMVNTALYLRRPLLVTGDPGVGKSSLAYAVAHELRLGSVLRWPITSRSTLKDGLYRYDAIGRLEEVDNVSPATPVDVGRYVRLGPLGTAMAPHALPRVLLVDEIDKSDIDLPNDLLDVFEEGIFEIPELSRVADTFADAEVRPADDGARVAVTAGRVRCRAFPFVVLTSNGERDFPPAFLRRCVRLHLPAPSPDRLRAIVHAHLGESAPHAEKLISLFLERRSQGELATDQLLQAVYLARHAAGEEAADRGHIAELVLQYLNQDRR</sequence>
<feature type="domain" description="AAA+ ATPase" evidence="1">
    <location>
        <begin position="72"/>
        <end position="257"/>
    </location>
</feature>
<dbReference type="Proteomes" id="UP001139384">
    <property type="component" value="Unassembled WGS sequence"/>
</dbReference>
<dbReference type="InterPro" id="IPR027417">
    <property type="entry name" value="P-loop_NTPase"/>
</dbReference>
<comment type="caution">
    <text evidence="2">The sequence shown here is derived from an EMBL/GenBank/DDBJ whole genome shotgun (WGS) entry which is preliminary data.</text>
</comment>
<reference evidence="2" key="1">
    <citation type="submission" date="2022-01" db="EMBL/GenBank/DDBJ databases">
        <title>Draft Genome Sequences of Seven Type Strains of the Genus Streptomyces.</title>
        <authorList>
            <person name="Aziz S."/>
            <person name="Coretto E."/>
            <person name="Chronakova A."/>
            <person name="Sproer C."/>
            <person name="Huber K."/>
            <person name="Nouioui I."/>
            <person name="Gross H."/>
        </authorList>
    </citation>
    <scope>NUCLEOTIDE SEQUENCE</scope>
    <source>
        <strain evidence="2">DSM 103493</strain>
    </source>
</reference>
<dbReference type="CDD" id="cd00009">
    <property type="entry name" value="AAA"/>
    <property type="match status" value="1"/>
</dbReference>
<evidence type="ECO:0000313" key="2">
    <source>
        <dbReference type="EMBL" id="MCF1598706.1"/>
    </source>
</evidence>
<dbReference type="Gene3D" id="3.40.50.300">
    <property type="entry name" value="P-loop containing nucleotide triphosphate hydrolases"/>
    <property type="match status" value="1"/>
</dbReference>
<evidence type="ECO:0000259" key="1">
    <source>
        <dbReference type="SMART" id="SM00382"/>
    </source>
</evidence>
<protein>
    <submittedName>
        <fullName evidence="2">MoxR family ATPase</fullName>
    </submittedName>
</protein>
<dbReference type="GO" id="GO:0005524">
    <property type="term" value="F:ATP binding"/>
    <property type="evidence" value="ECO:0007669"/>
    <property type="project" value="InterPro"/>
</dbReference>
<dbReference type="SUPFAM" id="SSF52540">
    <property type="entry name" value="P-loop containing nucleoside triphosphate hydrolases"/>
    <property type="match status" value="1"/>
</dbReference>
<proteinExistence type="predicted"/>
<organism evidence="2 3">
    <name type="scientific">Streptomyces muensis</name>
    <dbReference type="NCBI Taxonomy" id="1077944"/>
    <lineage>
        <taxon>Bacteria</taxon>
        <taxon>Bacillati</taxon>
        <taxon>Actinomycetota</taxon>
        <taxon>Actinomycetes</taxon>
        <taxon>Kitasatosporales</taxon>
        <taxon>Streptomycetaceae</taxon>
        <taxon>Streptomyces</taxon>
    </lineage>
</organism>
<dbReference type="AlphaFoldDB" id="A0A9X1TNN6"/>
<accession>A0A9X1TNN6</accession>
<dbReference type="RefSeq" id="WP_234767074.1">
    <property type="nucleotide sequence ID" value="NZ_JAKEIP010000234.1"/>
</dbReference>
<dbReference type="InterPro" id="IPR003593">
    <property type="entry name" value="AAA+_ATPase"/>
</dbReference>
<dbReference type="GO" id="GO:0016887">
    <property type="term" value="F:ATP hydrolysis activity"/>
    <property type="evidence" value="ECO:0007669"/>
    <property type="project" value="InterPro"/>
</dbReference>
<keyword evidence="3" id="KW-1185">Reference proteome</keyword>
<dbReference type="EMBL" id="JAKEIP010000234">
    <property type="protein sequence ID" value="MCF1598706.1"/>
    <property type="molecule type" value="Genomic_DNA"/>
</dbReference>
<dbReference type="SMART" id="SM00382">
    <property type="entry name" value="AAA"/>
    <property type="match status" value="1"/>
</dbReference>
<dbReference type="InterPro" id="IPR011704">
    <property type="entry name" value="ATPase_dyneun-rel_AAA"/>
</dbReference>
<gene>
    <name evidence="2" type="ORF">L0P92_34930</name>
</gene>
<name>A0A9X1TNN6_STRM4</name>